<dbReference type="GO" id="GO:0032259">
    <property type="term" value="P:methylation"/>
    <property type="evidence" value="ECO:0007669"/>
    <property type="project" value="UniProtKB-KW"/>
</dbReference>
<dbReference type="Pfam" id="PF13847">
    <property type="entry name" value="Methyltransf_31"/>
    <property type="match status" value="1"/>
</dbReference>
<gene>
    <name evidence="2" type="ORF">SAMN05216245_101367</name>
</gene>
<evidence type="ECO:0000259" key="1">
    <source>
        <dbReference type="Pfam" id="PF13847"/>
    </source>
</evidence>
<dbReference type="Gene3D" id="3.40.50.150">
    <property type="entry name" value="Vaccinia Virus protein VP39"/>
    <property type="match status" value="1"/>
</dbReference>
<dbReference type="STRING" id="1123323.SAMN05216245_101367"/>
<dbReference type="OrthoDB" id="9791837at2"/>
<keyword evidence="2" id="KW-0808">Transferase</keyword>
<evidence type="ECO:0000313" key="2">
    <source>
        <dbReference type="EMBL" id="SFE09347.1"/>
    </source>
</evidence>
<accession>A0A1I1XPV8</accession>
<protein>
    <submittedName>
        <fullName evidence="2">Methyltransferase domain-containing protein</fullName>
    </submittedName>
</protein>
<evidence type="ECO:0000313" key="3">
    <source>
        <dbReference type="Proteomes" id="UP000198896"/>
    </source>
</evidence>
<organism evidence="2 3">
    <name type="scientific">Succiniclasticum ruminis DSM 9236</name>
    <dbReference type="NCBI Taxonomy" id="1123323"/>
    <lineage>
        <taxon>Bacteria</taxon>
        <taxon>Bacillati</taxon>
        <taxon>Bacillota</taxon>
        <taxon>Negativicutes</taxon>
        <taxon>Acidaminococcales</taxon>
        <taxon>Acidaminococcaceae</taxon>
        <taxon>Succiniclasticum</taxon>
    </lineage>
</organism>
<keyword evidence="2" id="KW-0489">Methyltransferase</keyword>
<dbReference type="InterPro" id="IPR025714">
    <property type="entry name" value="Methyltranfer_dom"/>
</dbReference>
<feature type="domain" description="Methyltransferase" evidence="1">
    <location>
        <begin position="68"/>
        <end position="172"/>
    </location>
</feature>
<reference evidence="2 3" key="1">
    <citation type="submission" date="2016-10" db="EMBL/GenBank/DDBJ databases">
        <authorList>
            <person name="de Groot N.N."/>
        </authorList>
    </citation>
    <scope>NUCLEOTIDE SEQUENCE [LARGE SCALE GENOMIC DNA]</scope>
    <source>
        <strain evidence="2 3">DSM 9236</strain>
    </source>
</reference>
<dbReference type="GO" id="GO:0008168">
    <property type="term" value="F:methyltransferase activity"/>
    <property type="evidence" value="ECO:0007669"/>
    <property type="project" value="UniProtKB-KW"/>
</dbReference>
<dbReference type="SUPFAM" id="SSF53335">
    <property type="entry name" value="S-adenosyl-L-methionine-dependent methyltransferases"/>
    <property type="match status" value="1"/>
</dbReference>
<dbReference type="AlphaFoldDB" id="A0A1I1XPV8"/>
<name>A0A1I1XPV8_9FIRM</name>
<sequence length="275" mass="32573">MYQLKSVNVDDLWQKDQGWDAERKSGRKFDDRVELEFWDKLAPTYSRQYNLYRDSVSLRDKLKEIFGEGKKIIDLGCGSGNFSIPLSKYSKEILALDFSPAMLKQLAISIKQEGCKNIRMICSKWEDYTEDYQADFVLAVNSLYRVCYMRQVLSKIALYGRKGFVIVRTLLRPQMYELYRDLGLSYRYNNDYILMPMMLWDMGINANVEYLSYTRRKYYNDFSAVEEEMKNDLGELSFLNFNDQLSEKFMQNAMEESNGFVYDSKRIVQIISYIK</sequence>
<dbReference type="RefSeq" id="WP_093912539.1">
    <property type="nucleotide sequence ID" value="NZ_FONL01000001.1"/>
</dbReference>
<dbReference type="CDD" id="cd02440">
    <property type="entry name" value="AdoMet_MTases"/>
    <property type="match status" value="1"/>
</dbReference>
<keyword evidence="3" id="KW-1185">Reference proteome</keyword>
<proteinExistence type="predicted"/>
<dbReference type="PANTHER" id="PTHR43861">
    <property type="entry name" value="TRANS-ACONITATE 2-METHYLTRANSFERASE-RELATED"/>
    <property type="match status" value="1"/>
</dbReference>
<dbReference type="InterPro" id="IPR029063">
    <property type="entry name" value="SAM-dependent_MTases_sf"/>
</dbReference>
<dbReference type="Proteomes" id="UP000198896">
    <property type="component" value="Unassembled WGS sequence"/>
</dbReference>
<dbReference type="EMBL" id="FONL01000001">
    <property type="protein sequence ID" value="SFE09347.1"/>
    <property type="molecule type" value="Genomic_DNA"/>
</dbReference>